<dbReference type="AlphaFoldDB" id="A0A6C0DCV1"/>
<keyword evidence="2" id="KW-0378">Hydrolase</keyword>
<name>A0A6C0DCV1_9ZZZZ</name>
<evidence type="ECO:0000313" key="5">
    <source>
        <dbReference type="EMBL" id="QHT13769.1"/>
    </source>
</evidence>
<dbReference type="InterPro" id="IPR030400">
    <property type="entry name" value="Sedolisin_dom"/>
</dbReference>
<dbReference type="InterPro" id="IPR023828">
    <property type="entry name" value="Peptidase_S8_Ser-AS"/>
</dbReference>
<reference evidence="5" key="1">
    <citation type="journal article" date="2020" name="Nature">
        <title>Giant virus diversity and host interactions through global metagenomics.</title>
        <authorList>
            <person name="Schulz F."/>
            <person name="Roux S."/>
            <person name="Paez-Espino D."/>
            <person name="Jungbluth S."/>
            <person name="Walsh D.A."/>
            <person name="Denef V.J."/>
            <person name="McMahon K.D."/>
            <person name="Konstantinidis K.T."/>
            <person name="Eloe-Fadrosh E.A."/>
            <person name="Kyrpides N.C."/>
            <person name="Woyke T."/>
        </authorList>
    </citation>
    <scope>NUCLEOTIDE SEQUENCE</scope>
    <source>
        <strain evidence="5">GVMAG-M-3300023174-134</strain>
    </source>
</reference>
<evidence type="ECO:0000259" key="4">
    <source>
        <dbReference type="PROSITE" id="PS51695"/>
    </source>
</evidence>
<dbReference type="PANTHER" id="PTHR14218">
    <property type="entry name" value="PROTEASE S8 TRIPEPTIDYL PEPTIDASE I CLN2"/>
    <property type="match status" value="1"/>
</dbReference>
<dbReference type="EMBL" id="MN739577">
    <property type="protein sequence ID" value="QHT13769.1"/>
    <property type="molecule type" value="Genomic_DNA"/>
</dbReference>
<dbReference type="GO" id="GO:0004252">
    <property type="term" value="F:serine-type endopeptidase activity"/>
    <property type="evidence" value="ECO:0007669"/>
    <property type="project" value="InterPro"/>
</dbReference>
<dbReference type="PANTHER" id="PTHR14218:SF15">
    <property type="entry name" value="TRIPEPTIDYL-PEPTIDASE 1"/>
    <property type="match status" value="1"/>
</dbReference>
<evidence type="ECO:0000256" key="3">
    <source>
        <dbReference type="ARBA" id="ARBA00022825"/>
    </source>
</evidence>
<accession>A0A6C0DCV1</accession>
<dbReference type="SUPFAM" id="SSF52743">
    <property type="entry name" value="Subtilisin-like"/>
    <property type="match status" value="1"/>
</dbReference>
<keyword evidence="1" id="KW-0645">Protease</keyword>
<dbReference type="GO" id="GO:0008240">
    <property type="term" value="F:tripeptidyl-peptidase activity"/>
    <property type="evidence" value="ECO:0007669"/>
    <property type="project" value="TreeGrafter"/>
</dbReference>
<dbReference type="InterPro" id="IPR036852">
    <property type="entry name" value="Peptidase_S8/S53_dom_sf"/>
</dbReference>
<dbReference type="Pfam" id="PF00082">
    <property type="entry name" value="Peptidase_S8"/>
    <property type="match status" value="1"/>
</dbReference>
<proteinExistence type="predicted"/>
<feature type="domain" description="Peptidase S53" evidence="4">
    <location>
        <begin position="47"/>
        <end position="410"/>
    </location>
</feature>
<sequence length="410" mass="45240">MTLLFTNKYNKPIKKQEKQPLKAKKFTKLYVTPNFNQSTIANFPPQYFSGTQLRTLYNVPTVVNSTNKKTTIAIIIAFTYPGLKNDLKTYWQNPINFGSNSTPPNINIYTMPGATQNTGWAQEECLDVQMVCTMNPNAIVWVVEAKSDLVTDLMNAMAYTNNVIKPDIISMSWGINEVPELLNFTKYFTNNSISYCAASGDNNFASWPATLSNCIAVGGTTLLWTPNDTPSRTEYAWDSAGCGYSCIINQPTYQSNITNILRKNRAIPDLSMIADTNSSVYTVYNGNWYGIGGTSVSTPIFAGILSLANQLRFNNKKSSLTSVYSSTPNNTLSNYVPSPNNIQNFIYKTIYPNSTLYGNTFYDVTIGSIMGSVGGSSNNLTNYNSGSKFDITTGMGSPNATFLCNQLLNL</sequence>
<dbReference type="Gene3D" id="3.40.50.200">
    <property type="entry name" value="Peptidase S8/S53 domain"/>
    <property type="match status" value="1"/>
</dbReference>
<evidence type="ECO:0000256" key="2">
    <source>
        <dbReference type="ARBA" id="ARBA00022801"/>
    </source>
</evidence>
<protein>
    <recommendedName>
        <fullName evidence="4">Peptidase S53 domain-containing protein</fullName>
    </recommendedName>
</protein>
<dbReference type="PROSITE" id="PS00138">
    <property type="entry name" value="SUBTILASE_SER"/>
    <property type="match status" value="1"/>
</dbReference>
<keyword evidence="3" id="KW-0720">Serine protease</keyword>
<dbReference type="InterPro" id="IPR050819">
    <property type="entry name" value="Tripeptidyl-peptidase_I"/>
</dbReference>
<dbReference type="InterPro" id="IPR000209">
    <property type="entry name" value="Peptidase_S8/S53_dom"/>
</dbReference>
<dbReference type="PROSITE" id="PS51695">
    <property type="entry name" value="SEDOLISIN"/>
    <property type="match status" value="1"/>
</dbReference>
<evidence type="ECO:0000256" key="1">
    <source>
        <dbReference type="ARBA" id="ARBA00022670"/>
    </source>
</evidence>
<dbReference type="CDD" id="cd04056">
    <property type="entry name" value="Peptidases_S53"/>
    <property type="match status" value="1"/>
</dbReference>
<organism evidence="5">
    <name type="scientific">viral metagenome</name>
    <dbReference type="NCBI Taxonomy" id="1070528"/>
    <lineage>
        <taxon>unclassified sequences</taxon>
        <taxon>metagenomes</taxon>
        <taxon>organismal metagenomes</taxon>
    </lineage>
</organism>
<dbReference type="GO" id="GO:0006508">
    <property type="term" value="P:proteolysis"/>
    <property type="evidence" value="ECO:0007669"/>
    <property type="project" value="UniProtKB-KW"/>
</dbReference>